<evidence type="ECO:0000256" key="1">
    <source>
        <dbReference type="SAM" id="MobiDB-lite"/>
    </source>
</evidence>
<protein>
    <submittedName>
        <fullName evidence="2">Uncharacterized protein</fullName>
    </submittedName>
</protein>
<dbReference type="AlphaFoldDB" id="A0A565CSM9"/>
<name>A0A565CSM9_9BRAS</name>
<keyword evidence="3" id="KW-1185">Reference proteome</keyword>
<sequence length="53" mass="6128">MEYVEMVGRSKMLSWRTMTARKLVEPETTTESKKRATPTEQIVRRDHGEGCAD</sequence>
<evidence type="ECO:0000313" key="3">
    <source>
        <dbReference type="Proteomes" id="UP000489600"/>
    </source>
</evidence>
<gene>
    <name evidence="2" type="ORF">ANE_LOCUS27169</name>
</gene>
<dbReference type="EMBL" id="CABITT030000008">
    <property type="protein sequence ID" value="VVB16725.1"/>
    <property type="molecule type" value="Genomic_DNA"/>
</dbReference>
<accession>A0A565CSM9</accession>
<proteinExistence type="predicted"/>
<evidence type="ECO:0000313" key="2">
    <source>
        <dbReference type="EMBL" id="VVB16725.1"/>
    </source>
</evidence>
<feature type="region of interest" description="Disordered" evidence="1">
    <location>
        <begin position="22"/>
        <end position="53"/>
    </location>
</feature>
<dbReference type="Proteomes" id="UP000489600">
    <property type="component" value="Unassembled WGS sequence"/>
</dbReference>
<feature type="compositionally biased region" description="Basic and acidic residues" evidence="1">
    <location>
        <begin position="22"/>
        <end position="34"/>
    </location>
</feature>
<comment type="caution">
    <text evidence="2">The sequence shown here is derived from an EMBL/GenBank/DDBJ whole genome shotgun (WGS) entry which is preliminary data.</text>
</comment>
<reference evidence="2" key="1">
    <citation type="submission" date="2019-07" db="EMBL/GenBank/DDBJ databases">
        <authorList>
            <person name="Dittberner H."/>
        </authorList>
    </citation>
    <scope>NUCLEOTIDE SEQUENCE [LARGE SCALE GENOMIC DNA]</scope>
</reference>
<organism evidence="2 3">
    <name type="scientific">Arabis nemorensis</name>
    <dbReference type="NCBI Taxonomy" id="586526"/>
    <lineage>
        <taxon>Eukaryota</taxon>
        <taxon>Viridiplantae</taxon>
        <taxon>Streptophyta</taxon>
        <taxon>Embryophyta</taxon>
        <taxon>Tracheophyta</taxon>
        <taxon>Spermatophyta</taxon>
        <taxon>Magnoliopsida</taxon>
        <taxon>eudicotyledons</taxon>
        <taxon>Gunneridae</taxon>
        <taxon>Pentapetalae</taxon>
        <taxon>rosids</taxon>
        <taxon>malvids</taxon>
        <taxon>Brassicales</taxon>
        <taxon>Brassicaceae</taxon>
        <taxon>Arabideae</taxon>
        <taxon>Arabis</taxon>
    </lineage>
</organism>
<feature type="compositionally biased region" description="Basic and acidic residues" evidence="1">
    <location>
        <begin position="42"/>
        <end position="53"/>
    </location>
</feature>